<evidence type="ECO:0000256" key="1">
    <source>
        <dbReference type="ARBA" id="ARBA00022659"/>
    </source>
</evidence>
<feature type="disulfide bond" evidence="5">
    <location>
        <begin position="218"/>
        <end position="245"/>
    </location>
</feature>
<dbReference type="InterPro" id="IPR035976">
    <property type="entry name" value="Sushi/SCR/CCP_sf"/>
</dbReference>
<keyword evidence="4 5" id="KW-1015">Disulfide bond</keyword>
<reference evidence="7" key="1">
    <citation type="submission" date="2025-08" db="UniProtKB">
        <authorList>
            <consortium name="Ensembl"/>
        </authorList>
    </citation>
    <scope>IDENTIFICATION</scope>
</reference>
<keyword evidence="1 5" id="KW-0768">Sushi</keyword>
<dbReference type="STRING" id="28743.ENSCVAP00000027851"/>
<organism evidence="7 8">
    <name type="scientific">Cyprinodon variegatus</name>
    <name type="common">Sheepshead minnow</name>
    <dbReference type="NCBI Taxonomy" id="28743"/>
    <lineage>
        <taxon>Eukaryota</taxon>
        <taxon>Metazoa</taxon>
        <taxon>Chordata</taxon>
        <taxon>Craniata</taxon>
        <taxon>Vertebrata</taxon>
        <taxon>Euteleostomi</taxon>
        <taxon>Actinopterygii</taxon>
        <taxon>Neopterygii</taxon>
        <taxon>Teleostei</taxon>
        <taxon>Neoteleostei</taxon>
        <taxon>Acanthomorphata</taxon>
        <taxon>Ovalentaria</taxon>
        <taxon>Atherinomorphae</taxon>
        <taxon>Cyprinodontiformes</taxon>
        <taxon>Cyprinodontidae</taxon>
        <taxon>Cyprinodon</taxon>
    </lineage>
</organism>
<dbReference type="InterPro" id="IPR051277">
    <property type="entry name" value="SEZ6_CSMD_C4BPB_Regulators"/>
</dbReference>
<keyword evidence="2" id="KW-0732">Signal</keyword>
<dbReference type="PANTHER" id="PTHR45656">
    <property type="entry name" value="PROTEIN CBR-CLEC-78"/>
    <property type="match status" value="1"/>
</dbReference>
<evidence type="ECO:0000256" key="4">
    <source>
        <dbReference type="ARBA" id="ARBA00023157"/>
    </source>
</evidence>
<dbReference type="PROSITE" id="PS50923">
    <property type="entry name" value="SUSHI"/>
    <property type="match status" value="3"/>
</dbReference>
<dbReference type="Gene3D" id="2.10.70.10">
    <property type="entry name" value="Complement Module, domain 1"/>
    <property type="match status" value="4"/>
</dbReference>
<evidence type="ECO:0000256" key="2">
    <source>
        <dbReference type="ARBA" id="ARBA00022729"/>
    </source>
</evidence>
<dbReference type="Pfam" id="PF00084">
    <property type="entry name" value="Sushi"/>
    <property type="match status" value="4"/>
</dbReference>
<dbReference type="AlphaFoldDB" id="A0A3Q2E6M8"/>
<accession>A0A3Q2E6M8</accession>
<evidence type="ECO:0000313" key="7">
    <source>
        <dbReference type="Ensembl" id="ENSCVAP00000027851.1"/>
    </source>
</evidence>
<sequence length="318" mass="35167">MCLCRYVCVPQQCPKPPGGQNMNLENEYISKDTFEDGSTVSFACNVGYTSAKGSRIIKCNKGTWSPVTLTCKRKNCGPVEDKPNMIVEYPDETLFGDKALISCKTGYNLVGNREVKCEASGWTGRLPECEVIRCLQTVDIANGKVESPQKEEYEYREVVQYSCDNDYALIGSSSLTCGENGEFEPPPSSSPPSCITNGEYLEGARPPYKYKSTVTYKCKQGYKMKGSQRLTCNEKSEWSPGIPQCISNGNTLVGGLIAGLGELVVDSNPNRFWCQKHGWAFLGRTLSWEKKGCSKTTTIVSKTSVYDCRLINRLALTI</sequence>
<dbReference type="GeneTree" id="ENSGT00940000154967"/>
<dbReference type="SUPFAM" id="SSF57535">
    <property type="entry name" value="Complement control module/SCR domain"/>
    <property type="match status" value="4"/>
</dbReference>
<feature type="domain" description="Sushi" evidence="6">
    <location>
        <begin position="74"/>
        <end position="131"/>
    </location>
</feature>
<dbReference type="PANTHER" id="PTHR45656:SF4">
    <property type="entry name" value="PROTEIN CBR-CLEC-78"/>
    <property type="match status" value="1"/>
</dbReference>
<evidence type="ECO:0000256" key="5">
    <source>
        <dbReference type="PROSITE-ProRule" id="PRU00302"/>
    </source>
</evidence>
<dbReference type="InterPro" id="IPR000436">
    <property type="entry name" value="Sushi_SCR_CCP_dom"/>
</dbReference>
<name>A0A3Q2E6M8_CYPVA</name>
<protein>
    <submittedName>
        <fullName evidence="7">Membrane cofactor protein-like</fullName>
    </submittedName>
</protein>
<feature type="domain" description="Sushi" evidence="6">
    <location>
        <begin position="186"/>
        <end position="247"/>
    </location>
</feature>
<evidence type="ECO:0000256" key="3">
    <source>
        <dbReference type="ARBA" id="ARBA00022737"/>
    </source>
</evidence>
<comment type="caution">
    <text evidence="5">Lacks conserved residue(s) required for the propagation of feature annotation.</text>
</comment>
<keyword evidence="3" id="KW-0677">Repeat</keyword>
<feature type="domain" description="Sushi" evidence="6">
    <location>
        <begin position="11"/>
        <end position="73"/>
    </location>
</feature>
<dbReference type="FunFam" id="2.10.70.10:FF:000014">
    <property type="entry name" value="Membrane cofactor protein"/>
    <property type="match status" value="1"/>
</dbReference>
<feature type="disulfide bond" evidence="5">
    <location>
        <begin position="44"/>
        <end position="71"/>
    </location>
</feature>
<dbReference type="Ensembl" id="ENSCVAT00000019295.1">
    <property type="protein sequence ID" value="ENSCVAP00000027851.1"/>
    <property type="gene ID" value="ENSCVAG00000014547.1"/>
</dbReference>
<dbReference type="SMART" id="SM00032">
    <property type="entry name" value="CCP"/>
    <property type="match status" value="4"/>
</dbReference>
<keyword evidence="8" id="KW-1185">Reference proteome</keyword>
<proteinExistence type="predicted"/>
<evidence type="ECO:0000313" key="8">
    <source>
        <dbReference type="Proteomes" id="UP000265020"/>
    </source>
</evidence>
<dbReference type="Proteomes" id="UP000265020">
    <property type="component" value="Unassembled WGS sequence"/>
</dbReference>
<evidence type="ECO:0000259" key="6">
    <source>
        <dbReference type="PROSITE" id="PS50923"/>
    </source>
</evidence>
<reference evidence="7" key="2">
    <citation type="submission" date="2025-09" db="UniProtKB">
        <authorList>
            <consortium name="Ensembl"/>
        </authorList>
    </citation>
    <scope>IDENTIFICATION</scope>
</reference>
<dbReference type="CDD" id="cd00033">
    <property type="entry name" value="CCP"/>
    <property type="match status" value="4"/>
</dbReference>